<evidence type="ECO:0000313" key="2">
    <source>
        <dbReference type="Proteomes" id="UP000602510"/>
    </source>
</evidence>
<sequence>MAIDVPLQSTKLVRSRDFVYIEATGTAFLPTGDRVGYHLMHSIDFPQTKLLPKKTRGSLSVFSCFRRKRGFIIENFAWGVVDPGGEIMRSLAVSVAAGALLSATNYVHCGQMKKLTWMLQHHDSLERQRAAQKKQCVVCDRRTHSTIGNFGRSSCRICDGCVCHSCKIRHRINFIAPGGQLVQRKIVVCAKCMKEATHWNAQEAARDEAIRHELSSSVSFIDTSESSSYDENK</sequence>
<evidence type="ECO:0000313" key="1">
    <source>
        <dbReference type="EMBL" id="KAF4035321.1"/>
    </source>
</evidence>
<comment type="caution">
    <text evidence="1">The sequence shown here is derived from an EMBL/GenBank/DDBJ whole genome shotgun (WGS) entry which is preliminary data.</text>
</comment>
<proteinExistence type="predicted"/>
<dbReference type="EMBL" id="WSZM01000325">
    <property type="protein sequence ID" value="KAF4035321.1"/>
    <property type="molecule type" value="Genomic_DNA"/>
</dbReference>
<dbReference type="InterPro" id="IPR052727">
    <property type="entry name" value="Rab4/Rab5_effector"/>
</dbReference>
<organism evidence="1 2">
    <name type="scientific">Phytophthora infestans</name>
    <name type="common">Potato late blight agent</name>
    <name type="synonym">Botrytis infestans</name>
    <dbReference type="NCBI Taxonomy" id="4787"/>
    <lineage>
        <taxon>Eukaryota</taxon>
        <taxon>Sar</taxon>
        <taxon>Stramenopiles</taxon>
        <taxon>Oomycota</taxon>
        <taxon>Peronosporomycetes</taxon>
        <taxon>Peronosporales</taxon>
        <taxon>Peronosporaceae</taxon>
        <taxon>Phytophthora</taxon>
    </lineage>
</organism>
<protein>
    <recommendedName>
        <fullName evidence="3">FYVE-type domain-containing protein</fullName>
    </recommendedName>
</protein>
<accession>A0A833T808</accession>
<dbReference type="Proteomes" id="UP000602510">
    <property type="component" value="Unassembled WGS sequence"/>
</dbReference>
<keyword evidence="2" id="KW-1185">Reference proteome</keyword>
<dbReference type="PANTHER" id="PTHR13510">
    <property type="entry name" value="FYVE-FINGER-CONTAINING RAB5 EFFECTOR PROTEIN RABENOSYN-5-RELATED"/>
    <property type="match status" value="1"/>
</dbReference>
<evidence type="ECO:0008006" key="3">
    <source>
        <dbReference type="Google" id="ProtNLM"/>
    </source>
</evidence>
<dbReference type="AlphaFoldDB" id="A0A833T808"/>
<gene>
    <name evidence="1" type="ORF">GN244_ATG12727</name>
</gene>
<name>A0A833T808_PHYIN</name>
<reference evidence="1" key="1">
    <citation type="submission" date="2020-04" db="EMBL/GenBank/DDBJ databases">
        <title>Hybrid Assembly of Korean Phytophthora infestans isolates.</title>
        <authorList>
            <person name="Prokchorchik M."/>
            <person name="Lee Y."/>
            <person name="Seo J."/>
            <person name="Cho J.-H."/>
            <person name="Park Y.-E."/>
            <person name="Jang D.-C."/>
            <person name="Im J.-S."/>
            <person name="Choi J.-G."/>
            <person name="Park H.-J."/>
            <person name="Lee G.-B."/>
            <person name="Lee Y.-G."/>
            <person name="Hong S.-Y."/>
            <person name="Cho K."/>
            <person name="Sohn K.H."/>
        </authorList>
    </citation>
    <scope>NUCLEOTIDE SEQUENCE</scope>
    <source>
        <strain evidence="1">KR_1_A1</strain>
    </source>
</reference>
<dbReference type="PANTHER" id="PTHR13510:SF44">
    <property type="entry name" value="RABENOSYN-5"/>
    <property type="match status" value="1"/>
</dbReference>